<sequence>MAVCVCVCVCVVWGGWMWGVGKAMVDGFMCGCLGLGLESLDSCCGCRGDFDFTLKFEDIVLSILPSAVFIALAIPRAILLTCKSSLAGNVYLRSTKLTAASIYLILRLVLLVLAISEPHSLPNLSITANSLDLVAAISISILTFLEHSRSLRPSILLSAFLSLTILFDIARVRTLWLLAHTHFQHVYALLLALDDHKTRSPEETSGLYGLGTFVWLVPLVISGYKKVLDLSDLYSLDPSVSIEALQKTFAEYTQRALSRKDQNGLTKAVARTLATSLLLPVIPRLALVGFTICQSFLIETMLEWLTKPDTDLTVKEGYALIGATALVYVGMPIITALYWYLHERALFMIRPCLVSAIYQKTTQQPISAGDDKAAVTLMSADVERIMMGLMQLHELWANPLQVAIVSWLLQRQIGTAFVAPLIVVIIGAIMSTVVMRFVGPKQIAWMQAIQKRVGHTSTVIATMKHLRISGLTQPVEDAIRGLRRDELHAGGKFRSFLVTSVGIGFMPVLLSPIFAFAFSLGNLNTTAIFTSLAYLQLLCGPFSTLFQVAPQLLAAFTSLSRIQIFLEGESRHDYRHLLMSDEPWKEKTAGEKLPPVVDITAGGFGWQSNVLTLKNLDVSISAGLNIIYGPVACGKTTLCKALLGEIPFTEGEVFIRTKSRQIGYCEQVPFLPNASIRDAIQGYSTFDAERYTSVVEATMLSRDLQLLSQGDQTQIGSDGIALSGGQKRRIALARTLYLQCDLLILDDVLSGLDTTTEEHILHAVFGPSGILRDRGAVAIFCTSAIRHLSAADYIIALGEDGTIAEKGSPRDLRTLTVQTAAASERGTTPRPSSPPSAPTNQSAPANGYKAVSPKIKSGESSRAIGDAAVFMYYCRSIGPWLLISFATFGVLCGFLYNFPTIWVGYWSTDAFGQSKSFYLGIYACLQCLALATVVSEAAIGMLAIIRTSGSRLHDALLRTVIAAPWSTLSQTDTGVLTNLFSQDMTLIDGELAQALINTSLQVWIAIGGAAVIVAGSSPYTLIAYPFILAIIYAIQRFHLRTSRQLRLLDLEAKSPLYSHHLNTIKGVATLRAFGWVNESIGVNNALLDASQRPAYLLSMIQRWLSFVLDMVVAILAVLVVALTTQLRDTSAGFTGASLVALMSFGKTLAGLVRMYTALETSIGAVARIKAFCDSGAGGAGLEENRLEDDSSKDGDSSTRLPASWPEKGSIAFQHVSASYSNEATPDSDTLAIRDVSFTIEPGQKVAICGRTGSGKSTILLLLLRLLDPIPSPRTTTTTAAVTNADEDTALTIDGVPLHSIDHATLRHRLIAVPQDAIFLPDGTASFRTNLLAPFPNETPDPAECQTILERTGLWSVVTARGGLDAPFTADALSHGQKQLWSLARAVLRRRVRAKGLAEEQCTTEPSGAGFPFGKAMSKTPAVSLGDRDHLPSMHQGASGGILLLDEIDSGVDAATQRVIRNLIWSEFAGYTVVMVGHRLELVGEFDRVLVMDAGRLVEDGAPAELVARPRGWFRDLWMVGRAEA</sequence>
<name>A0ACD1H2N3_9EURO</name>
<organism evidence="1 2">
    <name type="scientific">Aspergillus aculeatinus CBS 121060</name>
    <dbReference type="NCBI Taxonomy" id="1448322"/>
    <lineage>
        <taxon>Eukaryota</taxon>
        <taxon>Fungi</taxon>
        <taxon>Dikarya</taxon>
        <taxon>Ascomycota</taxon>
        <taxon>Pezizomycotina</taxon>
        <taxon>Eurotiomycetes</taxon>
        <taxon>Eurotiomycetidae</taxon>
        <taxon>Eurotiales</taxon>
        <taxon>Aspergillaceae</taxon>
        <taxon>Aspergillus</taxon>
        <taxon>Aspergillus subgen. Circumdati</taxon>
    </lineage>
</organism>
<dbReference type="EMBL" id="KZ824971">
    <property type="protein sequence ID" value="RAH67797.1"/>
    <property type="molecule type" value="Genomic_DNA"/>
</dbReference>
<evidence type="ECO:0000313" key="1">
    <source>
        <dbReference type="EMBL" id="RAH67797.1"/>
    </source>
</evidence>
<gene>
    <name evidence="1" type="ORF">BO66DRAFT_413272</name>
</gene>
<accession>A0ACD1H2N3</accession>
<reference evidence="1" key="1">
    <citation type="submission" date="2018-02" db="EMBL/GenBank/DDBJ databases">
        <title>The genomes of Aspergillus section Nigri reveals drivers in fungal speciation.</title>
        <authorList>
            <consortium name="DOE Joint Genome Institute"/>
            <person name="Vesth T.C."/>
            <person name="Nybo J."/>
            <person name="Theobald S."/>
            <person name="Brandl J."/>
            <person name="Frisvad J.C."/>
            <person name="Nielsen K.F."/>
            <person name="Lyhne E.K."/>
            <person name="Kogle M.E."/>
            <person name="Kuo A."/>
            <person name="Riley R."/>
            <person name="Clum A."/>
            <person name="Nolan M."/>
            <person name="Lipzen A."/>
            <person name="Salamov A."/>
            <person name="Henrissat B."/>
            <person name="Wiebenga A."/>
            <person name="De vries R.P."/>
            <person name="Grigoriev I.V."/>
            <person name="Mortensen U.H."/>
            <person name="Andersen M.R."/>
            <person name="Baker S.E."/>
        </authorList>
    </citation>
    <scope>NUCLEOTIDE SEQUENCE</scope>
    <source>
        <strain evidence="1">CBS 121060</strain>
    </source>
</reference>
<proteinExistence type="predicted"/>
<dbReference type="Proteomes" id="UP000249661">
    <property type="component" value="Unassembled WGS sequence"/>
</dbReference>
<evidence type="ECO:0000313" key="2">
    <source>
        <dbReference type="Proteomes" id="UP000249661"/>
    </source>
</evidence>
<protein>
    <submittedName>
        <fullName evidence="1">ABC transporter</fullName>
    </submittedName>
</protein>
<keyword evidence="2" id="KW-1185">Reference proteome</keyword>